<protein>
    <recommendedName>
        <fullName evidence="9 10">Protein translocase subunit SecY</fullName>
    </recommendedName>
</protein>
<feature type="transmembrane region" description="Helical" evidence="10">
    <location>
        <begin position="69"/>
        <end position="91"/>
    </location>
</feature>
<dbReference type="PRINTS" id="PR00303">
    <property type="entry name" value="SECYTRNLCASE"/>
</dbReference>
<dbReference type="Proteomes" id="UP000176233">
    <property type="component" value="Unassembled WGS sequence"/>
</dbReference>
<dbReference type="InterPro" id="IPR026593">
    <property type="entry name" value="SecY"/>
</dbReference>
<evidence type="ECO:0000256" key="1">
    <source>
        <dbReference type="ARBA" id="ARBA00004141"/>
    </source>
</evidence>
<evidence type="ECO:0000256" key="13">
    <source>
        <dbReference type="RuleBase" id="RU004349"/>
    </source>
</evidence>
<evidence type="ECO:0000256" key="12">
    <source>
        <dbReference type="RuleBase" id="RU003484"/>
    </source>
</evidence>
<dbReference type="NCBIfam" id="TIGR00967">
    <property type="entry name" value="3a0501s007"/>
    <property type="match status" value="1"/>
</dbReference>
<evidence type="ECO:0000256" key="10">
    <source>
        <dbReference type="HAMAP-Rule" id="MF_01465"/>
    </source>
</evidence>
<sequence length="432" mass="46895">MSKISQIWKVRELRNRIIFVSMLLVGTRILAHIPIPGIQLEDLRSLLNSNTLLGLFDIFSGGGLRNFSIVMLGVGPYITASIIMQLLTIIIPKLGELQKEGGEAGRAKINQYMRYLTVPLTAVQGYGTIILLSRSSTTDIAASFTSFQWFVTLLSITAGTMVLLWLGEIISEFKIGNGVSLIIFAGIVAGLPTAAQQAYVSLSGSANALSPQNLVTGLSYLALAVVVIGGVVLITEAQRNIPVSYAKRVRGNKMYGGVNTHLPLRVNQAGVIPIIFAISILLFPGLIANFFSQAKTEAVANFATSMNTFFQNPTYQGIIYFILVVAFTYFYTAIVFNPDEISTNIQKQGGFIPGLRPGSQTADFLYKVLNRITLVGALFLGLIAVLPNIVQGFTHTQALTLGGTSLLIVVSVVIEVMKQVQAQMVMRDYEDF</sequence>
<evidence type="ECO:0000256" key="2">
    <source>
        <dbReference type="ARBA" id="ARBA00005751"/>
    </source>
</evidence>
<keyword evidence="8 10" id="KW-0472">Membrane</keyword>
<feature type="transmembrane region" description="Helical" evidence="10">
    <location>
        <begin position="271"/>
        <end position="291"/>
    </location>
</feature>
<dbReference type="FunFam" id="1.10.3370.10:FF:000001">
    <property type="entry name" value="Preprotein translocase subunit SecY"/>
    <property type="match status" value="1"/>
</dbReference>
<dbReference type="PROSITE" id="PS00755">
    <property type="entry name" value="SECY_1"/>
    <property type="match status" value="1"/>
</dbReference>
<dbReference type="EMBL" id="MFEJ01000020">
    <property type="protein sequence ID" value="OGE80135.1"/>
    <property type="molecule type" value="Genomic_DNA"/>
</dbReference>
<comment type="subunit">
    <text evidence="10">Component of the Sec protein translocase complex. Heterotrimer consisting of SecY, SecE and SecG subunits. The heterotrimers can form oligomers, although 1 heterotrimer is thought to be able to translocate proteins. Interacts with the ribosome. Interacts with SecDF, and other proteins may be involved. Interacts with SecA.</text>
</comment>
<keyword evidence="5 10" id="KW-0653">Protein transport</keyword>
<evidence type="ECO:0000256" key="9">
    <source>
        <dbReference type="ARBA" id="ARBA00039733"/>
    </source>
</evidence>
<accession>A0A1F5NR31</accession>
<dbReference type="PIRSF" id="PIRSF004557">
    <property type="entry name" value="SecY"/>
    <property type="match status" value="1"/>
</dbReference>
<dbReference type="HAMAP" id="MF_01465">
    <property type="entry name" value="SecY"/>
    <property type="match status" value="1"/>
</dbReference>
<keyword evidence="10" id="KW-1003">Cell membrane</keyword>
<evidence type="ECO:0000256" key="5">
    <source>
        <dbReference type="ARBA" id="ARBA00022927"/>
    </source>
</evidence>
<dbReference type="Pfam" id="PF00344">
    <property type="entry name" value="SecY"/>
    <property type="match status" value="1"/>
</dbReference>
<comment type="function">
    <text evidence="10 11">The central subunit of the protein translocation channel SecYEG. Consists of two halves formed by TMs 1-5 and 6-10. These two domains form a lateral gate at the front which open onto the bilayer between TMs 2 and 7, and are clamped together by SecE at the back. The channel is closed by both a pore ring composed of hydrophobic SecY resides and a short helix (helix 2A) on the extracellular side of the membrane which forms a plug. The plug probably moves laterally to allow the channel to open. The ring and the pore may move independently.</text>
</comment>
<feature type="transmembrane region" description="Helical" evidence="10">
    <location>
        <begin position="398"/>
        <end position="417"/>
    </location>
</feature>
<feature type="transmembrane region" description="Helical" evidence="10">
    <location>
        <begin position="112"/>
        <end position="132"/>
    </location>
</feature>
<proteinExistence type="inferred from homology"/>
<comment type="caution">
    <text evidence="14">The sequence shown here is derived from an EMBL/GenBank/DDBJ whole genome shotgun (WGS) entry which is preliminary data.</text>
</comment>
<dbReference type="AlphaFoldDB" id="A0A1F5NR31"/>
<name>A0A1F5NR31_9BACT</name>
<dbReference type="Gene3D" id="1.10.3370.10">
    <property type="entry name" value="SecY subunit domain"/>
    <property type="match status" value="1"/>
</dbReference>
<evidence type="ECO:0000256" key="6">
    <source>
        <dbReference type="ARBA" id="ARBA00022989"/>
    </source>
</evidence>
<comment type="subcellular location">
    <subcellularLocation>
        <location evidence="10">Cell membrane</location>
        <topology evidence="10">Multi-pass membrane protein</topology>
    </subcellularLocation>
    <subcellularLocation>
        <location evidence="1 12">Membrane</location>
        <topology evidence="1 12">Multi-pass membrane protein</topology>
    </subcellularLocation>
</comment>
<dbReference type="PROSITE" id="PS00756">
    <property type="entry name" value="SECY_2"/>
    <property type="match status" value="1"/>
</dbReference>
<dbReference type="InterPro" id="IPR002208">
    <property type="entry name" value="SecY/SEC61-alpha"/>
</dbReference>
<dbReference type="SUPFAM" id="SSF103491">
    <property type="entry name" value="Preprotein translocase SecY subunit"/>
    <property type="match status" value="1"/>
</dbReference>
<evidence type="ECO:0000256" key="4">
    <source>
        <dbReference type="ARBA" id="ARBA00022692"/>
    </source>
</evidence>
<reference evidence="14 15" key="1">
    <citation type="journal article" date="2016" name="Nat. Commun.">
        <title>Thousands of microbial genomes shed light on interconnected biogeochemical processes in an aquifer system.</title>
        <authorList>
            <person name="Anantharaman K."/>
            <person name="Brown C.T."/>
            <person name="Hug L.A."/>
            <person name="Sharon I."/>
            <person name="Castelle C.J."/>
            <person name="Probst A.J."/>
            <person name="Thomas B.C."/>
            <person name="Singh A."/>
            <person name="Wilkins M.J."/>
            <person name="Karaoz U."/>
            <person name="Brodie E.L."/>
            <person name="Williams K.H."/>
            <person name="Hubbard S.S."/>
            <person name="Banfield J.F."/>
        </authorList>
    </citation>
    <scope>NUCLEOTIDE SEQUENCE [LARGE SCALE GENOMIC DNA]</scope>
</reference>
<evidence type="ECO:0000313" key="14">
    <source>
        <dbReference type="EMBL" id="OGE80135.1"/>
    </source>
</evidence>
<dbReference type="GO" id="GO:0005886">
    <property type="term" value="C:plasma membrane"/>
    <property type="evidence" value="ECO:0007669"/>
    <property type="project" value="UniProtKB-SubCell"/>
</dbReference>
<evidence type="ECO:0000256" key="8">
    <source>
        <dbReference type="ARBA" id="ARBA00023136"/>
    </source>
</evidence>
<dbReference type="PANTHER" id="PTHR10906">
    <property type="entry name" value="SECY/SEC61-ALPHA FAMILY MEMBER"/>
    <property type="match status" value="1"/>
</dbReference>
<dbReference type="GO" id="GO:0065002">
    <property type="term" value="P:intracellular protein transmembrane transport"/>
    <property type="evidence" value="ECO:0007669"/>
    <property type="project" value="UniProtKB-UniRule"/>
</dbReference>
<feature type="transmembrane region" description="Helical" evidence="10">
    <location>
        <begin position="215"/>
        <end position="234"/>
    </location>
</feature>
<keyword evidence="4 10" id="KW-0812">Transmembrane</keyword>
<feature type="transmembrane region" description="Helical" evidence="10">
    <location>
        <begin position="178"/>
        <end position="195"/>
    </location>
</feature>
<evidence type="ECO:0000313" key="15">
    <source>
        <dbReference type="Proteomes" id="UP000176233"/>
    </source>
</evidence>
<feature type="transmembrane region" description="Helical" evidence="10">
    <location>
        <begin position="368"/>
        <end position="386"/>
    </location>
</feature>
<gene>
    <name evidence="10" type="primary">secY</name>
    <name evidence="14" type="ORF">A2660_01660</name>
</gene>
<dbReference type="GO" id="GO:0006605">
    <property type="term" value="P:protein targeting"/>
    <property type="evidence" value="ECO:0007669"/>
    <property type="project" value="UniProtKB-UniRule"/>
</dbReference>
<feature type="transmembrane region" description="Helical" evidence="10">
    <location>
        <begin position="147"/>
        <end position="166"/>
    </location>
</feature>
<keyword evidence="3 10" id="KW-0813">Transport</keyword>
<feature type="transmembrane region" description="Helical" evidence="10">
    <location>
        <begin position="318"/>
        <end position="337"/>
    </location>
</feature>
<organism evidence="14 15">
    <name type="scientific">Candidatus Doudnabacteria bacterium RIFCSPHIGHO2_01_FULL_45_18</name>
    <dbReference type="NCBI Taxonomy" id="1817823"/>
    <lineage>
        <taxon>Bacteria</taxon>
        <taxon>Candidatus Doudnaibacteriota</taxon>
    </lineage>
</organism>
<keyword evidence="7 10" id="KW-0811">Translocation</keyword>
<evidence type="ECO:0000256" key="3">
    <source>
        <dbReference type="ARBA" id="ARBA00022448"/>
    </source>
</evidence>
<dbReference type="GO" id="GO:0043952">
    <property type="term" value="P:protein transport by the Sec complex"/>
    <property type="evidence" value="ECO:0007669"/>
    <property type="project" value="UniProtKB-UniRule"/>
</dbReference>
<evidence type="ECO:0000256" key="11">
    <source>
        <dbReference type="RuleBase" id="RU000537"/>
    </source>
</evidence>
<evidence type="ECO:0000256" key="7">
    <source>
        <dbReference type="ARBA" id="ARBA00023010"/>
    </source>
</evidence>
<dbReference type="InterPro" id="IPR030659">
    <property type="entry name" value="SecY_CS"/>
</dbReference>
<keyword evidence="6 10" id="KW-1133">Transmembrane helix</keyword>
<feature type="transmembrane region" description="Helical" evidence="10">
    <location>
        <begin position="16"/>
        <end position="35"/>
    </location>
</feature>
<comment type="similarity">
    <text evidence="2 10 13">Belongs to the SecY/SEC61-alpha family.</text>
</comment>
<dbReference type="InterPro" id="IPR023201">
    <property type="entry name" value="SecY_dom_sf"/>
</dbReference>